<reference evidence="2 3" key="1">
    <citation type="submission" date="2019-04" db="EMBL/GenBank/DDBJ databases">
        <title>Chromosome genome assembly for Takifugu flavidus.</title>
        <authorList>
            <person name="Xiao S."/>
        </authorList>
    </citation>
    <scope>NUCLEOTIDE SEQUENCE [LARGE SCALE GENOMIC DNA]</scope>
    <source>
        <strain evidence="2">HTHZ2018</strain>
        <tissue evidence="2">Muscle</tissue>
    </source>
</reference>
<evidence type="ECO:0000256" key="1">
    <source>
        <dbReference type="SAM" id="MobiDB-lite"/>
    </source>
</evidence>
<evidence type="ECO:0000313" key="2">
    <source>
        <dbReference type="EMBL" id="TWW80053.1"/>
    </source>
</evidence>
<accession>A0A5C6PL05</accession>
<protein>
    <submittedName>
        <fullName evidence="2">Uncharacterized protein</fullName>
    </submittedName>
</protein>
<feature type="region of interest" description="Disordered" evidence="1">
    <location>
        <begin position="22"/>
        <end position="89"/>
    </location>
</feature>
<organism evidence="2 3">
    <name type="scientific">Takifugu flavidus</name>
    <name type="common">sansaifugu</name>
    <dbReference type="NCBI Taxonomy" id="433684"/>
    <lineage>
        <taxon>Eukaryota</taxon>
        <taxon>Metazoa</taxon>
        <taxon>Chordata</taxon>
        <taxon>Craniata</taxon>
        <taxon>Vertebrata</taxon>
        <taxon>Euteleostomi</taxon>
        <taxon>Actinopterygii</taxon>
        <taxon>Neopterygii</taxon>
        <taxon>Teleostei</taxon>
        <taxon>Neoteleostei</taxon>
        <taxon>Acanthomorphata</taxon>
        <taxon>Eupercaria</taxon>
        <taxon>Tetraodontiformes</taxon>
        <taxon>Tetradontoidea</taxon>
        <taxon>Tetraodontidae</taxon>
        <taxon>Takifugu</taxon>
    </lineage>
</organism>
<dbReference type="EMBL" id="RHFK02000002">
    <property type="protein sequence ID" value="TWW80053.1"/>
    <property type="molecule type" value="Genomic_DNA"/>
</dbReference>
<name>A0A5C6PL05_9TELE</name>
<gene>
    <name evidence="2" type="ORF">D4764_10G0010830</name>
</gene>
<dbReference type="Proteomes" id="UP000324091">
    <property type="component" value="Chromosome 10"/>
</dbReference>
<dbReference type="AlphaFoldDB" id="A0A5C6PL05"/>
<feature type="compositionally biased region" description="Basic and acidic residues" evidence="1">
    <location>
        <begin position="63"/>
        <end position="89"/>
    </location>
</feature>
<evidence type="ECO:0000313" key="3">
    <source>
        <dbReference type="Proteomes" id="UP000324091"/>
    </source>
</evidence>
<keyword evidence="3" id="KW-1185">Reference proteome</keyword>
<feature type="compositionally biased region" description="Basic and acidic residues" evidence="1">
    <location>
        <begin position="42"/>
        <end position="54"/>
    </location>
</feature>
<sequence length="89" mass="10345">MLSVTLERRGKELRFARRLARNTAGEPARLHQHRADYILSDKPVKGEEPKEGKSLDGCCTSAVERRGEERRGEERRGEERRGEERRGER</sequence>
<comment type="caution">
    <text evidence="2">The sequence shown here is derived from an EMBL/GenBank/DDBJ whole genome shotgun (WGS) entry which is preliminary data.</text>
</comment>
<proteinExistence type="predicted"/>